<protein>
    <recommendedName>
        <fullName evidence="3">Phage tail protein</fullName>
    </recommendedName>
</protein>
<gene>
    <name evidence="1" type="ORF">GCM10010357_59770</name>
</gene>
<evidence type="ECO:0008006" key="3">
    <source>
        <dbReference type="Google" id="ProtNLM"/>
    </source>
</evidence>
<name>A0ABN0Z2Y9_9ACTN</name>
<evidence type="ECO:0000313" key="1">
    <source>
        <dbReference type="EMBL" id="GAA0430129.1"/>
    </source>
</evidence>
<keyword evidence="2" id="KW-1185">Reference proteome</keyword>
<sequence length="227" mass="24686">MALAPTVLSLNFSAQALPTDGGAFSHPFTKENPMQNPNEIRVAGTGRIFIANVGASAPIDTKSEWDPAWHDLGYTSTDGVKFGRKGKTANVDTWQSLTPARTIYTERELTVKFGMLQLNDDTLPFFFGGGKVDVTNPNSGFYKYEIKNDQGEDERALGIEFNDGADIRYRFVIPRGMVTVSDDIDFNRKGAVKLGVTFTALAPTSGTTLATWLMNEKAHAPSAVAAK</sequence>
<dbReference type="Proteomes" id="UP001500879">
    <property type="component" value="Unassembled WGS sequence"/>
</dbReference>
<comment type="caution">
    <text evidence="1">The sequence shown here is derived from an EMBL/GenBank/DDBJ whole genome shotgun (WGS) entry which is preliminary data.</text>
</comment>
<accession>A0ABN0Z2Y9</accession>
<reference evidence="1 2" key="1">
    <citation type="journal article" date="2019" name="Int. J. Syst. Evol. Microbiol.">
        <title>The Global Catalogue of Microorganisms (GCM) 10K type strain sequencing project: providing services to taxonomists for standard genome sequencing and annotation.</title>
        <authorList>
            <consortium name="The Broad Institute Genomics Platform"/>
            <consortium name="The Broad Institute Genome Sequencing Center for Infectious Disease"/>
            <person name="Wu L."/>
            <person name="Ma J."/>
        </authorList>
    </citation>
    <scope>NUCLEOTIDE SEQUENCE [LARGE SCALE GENOMIC DNA]</scope>
    <source>
        <strain evidence="1 2">JCM 4788</strain>
    </source>
</reference>
<organism evidence="1 2">
    <name type="scientific">Streptomyces luteireticuli</name>
    <dbReference type="NCBI Taxonomy" id="173858"/>
    <lineage>
        <taxon>Bacteria</taxon>
        <taxon>Bacillati</taxon>
        <taxon>Actinomycetota</taxon>
        <taxon>Actinomycetes</taxon>
        <taxon>Kitasatosporales</taxon>
        <taxon>Streptomycetaceae</taxon>
        <taxon>Streptomyces</taxon>
    </lineage>
</organism>
<proteinExistence type="predicted"/>
<dbReference type="InterPro" id="IPR058154">
    <property type="entry name" value="Bxb1_TTP-like"/>
</dbReference>
<evidence type="ECO:0000313" key="2">
    <source>
        <dbReference type="Proteomes" id="UP001500879"/>
    </source>
</evidence>
<dbReference type="EMBL" id="BAAABX010000063">
    <property type="protein sequence ID" value="GAA0430129.1"/>
    <property type="molecule type" value="Genomic_DNA"/>
</dbReference>
<dbReference type="Pfam" id="PF25681">
    <property type="entry name" value="Phage_TTP_17"/>
    <property type="match status" value="1"/>
</dbReference>